<feature type="domain" description="AAA+ ATPase" evidence="3">
    <location>
        <begin position="223"/>
        <end position="359"/>
    </location>
</feature>
<dbReference type="InterPro" id="IPR003593">
    <property type="entry name" value="AAA+_ATPase"/>
</dbReference>
<reference evidence="4" key="2">
    <citation type="journal article" date="2023" name="IMA Fungus">
        <title>Comparative genomic study of the Penicillium genus elucidates a diverse pangenome and 15 lateral gene transfer events.</title>
        <authorList>
            <person name="Petersen C."/>
            <person name="Sorensen T."/>
            <person name="Nielsen M.R."/>
            <person name="Sondergaard T.E."/>
            <person name="Sorensen J.L."/>
            <person name="Fitzpatrick D.A."/>
            <person name="Frisvad J.C."/>
            <person name="Nielsen K.L."/>
        </authorList>
    </citation>
    <scope>NUCLEOTIDE SEQUENCE</scope>
    <source>
        <strain evidence="4">IBT 19713</strain>
    </source>
</reference>
<dbReference type="SUPFAM" id="SSF48403">
    <property type="entry name" value="Ankyrin repeat"/>
    <property type="match status" value="1"/>
</dbReference>
<sequence>MADPISITGLIIDVSHILASIIQYAKTVKSAKAEIRKLSEELFALKGILEHLAAQSSGETSKFEHVEYESETSSGFDRSTLDRVLQQTNEFLQSILKDLEPPESKFQKIKQKLEWPMSKEDVSTHLVTLERVKSWLILVLMADSAAVERDIQQDIRSLARSMSEDLRIRDEERTQQTNRELYRWIAPVSPGDTHLRVSRGRPVISGKWFITGKLKHWLRYENQEKIFYLVGKSGTGKTTLFAQIVDELSRDPSTNIAYFYCTITIYDKIPTNQSHKPPADIAALENAIIEATSEKSQVILLLDAINESEDREGIEKSLQRIAHLSSSVRIIVTTTVAVPFQDLTRNFDITAEMMRGDIKAYIDYRLVHDETLRNLKPDLKASIAETLLHNADGSFRWVQLSLDNLQSQRTAKAMKLALSNLPGSLRETYVSTLERISPDDWVFVREALFWLSFASRPFWLGELNEAVVIDEECTELDQDMMLVPPQLLLHLCQGLISQDRLGQIRLAHASVKEFLTSEWIRTSRVKYFSLDPATATSTMMRKCLSYLCLDNFKGGYEPDRRESTRYIAQYRFIRYAAHYWADHAASCELGEAEQKLVKRFFDTGKLPRRGNFGVWVQTLIPGVDASVIEMTQPLYYAASFGMMSVVKAILASDSELDIDAPGGRVGATALFAASNRHNYAVAEVLLQAGADPAIVDPGTGFSVLSLGHMNRFSGLRGPLARWSAGKENPIWQEYLSQGV</sequence>
<organism evidence="4 5">
    <name type="scientific">Penicillium chermesinum</name>
    <dbReference type="NCBI Taxonomy" id="63820"/>
    <lineage>
        <taxon>Eukaryota</taxon>
        <taxon>Fungi</taxon>
        <taxon>Dikarya</taxon>
        <taxon>Ascomycota</taxon>
        <taxon>Pezizomycotina</taxon>
        <taxon>Eurotiomycetes</taxon>
        <taxon>Eurotiomycetidae</taxon>
        <taxon>Eurotiales</taxon>
        <taxon>Aspergillaceae</taxon>
        <taxon>Penicillium</taxon>
    </lineage>
</organism>
<dbReference type="Pfam" id="PF12796">
    <property type="entry name" value="Ank_2"/>
    <property type="match status" value="1"/>
</dbReference>
<dbReference type="PANTHER" id="PTHR10039:SF16">
    <property type="entry name" value="GPI INOSITOL-DEACYLASE"/>
    <property type="match status" value="1"/>
</dbReference>
<feature type="repeat" description="ANK" evidence="2">
    <location>
        <begin position="665"/>
        <end position="697"/>
    </location>
</feature>
<dbReference type="InterPro" id="IPR056884">
    <property type="entry name" value="NPHP3-like_N"/>
</dbReference>
<gene>
    <name evidence="4" type="ORF">N7468_009550</name>
</gene>
<dbReference type="AlphaFoldDB" id="A0A9W9NIC0"/>
<dbReference type="Gene3D" id="3.40.50.300">
    <property type="entry name" value="P-loop containing nucleotide triphosphate hydrolases"/>
    <property type="match status" value="1"/>
</dbReference>
<dbReference type="Proteomes" id="UP001150941">
    <property type="component" value="Unassembled WGS sequence"/>
</dbReference>
<keyword evidence="1" id="KW-0677">Repeat</keyword>
<dbReference type="PANTHER" id="PTHR10039">
    <property type="entry name" value="AMELOGENIN"/>
    <property type="match status" value="1"/>
</dbReference>
<reference evidence="4" key="1">
    <citation type="submission" date="2022-11" db="EMBL/GenBank/DDBJ databases">
        <authorList>
            <person name="Petersen C."/>
        </authorList>
    </citation>
    <scope>NUCLEOTIDE SEQUENCE</scope>
    <source>
        <strain evidence="4">IBT 19713</strain>
    </source>
</reference>
<dbReference type="InterPro" id="IPR054471">
    <property type="entry name" value="GPIID_WHD"/>
</dbReference>
<dbReference type="InterPro" id="IPR027417">
    <property type="entry name" value="P-loop_NTPase"/>
</dbReference>
<evidence type="ECO:0000313" key="4">
    <source>
        <dbReference type="EMBL" id="KAJ5220346.1"/>
    </source>
</evidence>
<evidence type="ECO:0000256" key="2">
    <source>
        <dbReference type="PROSITE-ProRule" id="PRU00023"/>
    </source>
</evidence>
<dbReference type="SMART" id="SM00248">
    <property type="entry name" value="ANK"/>
    <property type="match status" value="2"/>
</dbReference>
<comment type="caution">
    <text evidence="4">The sequence shown here is derived from an EMBL/GenBank/DDBJ whole genome shotgun (WGS) entry which is preliminary data.</text>
</comment>
<dbReference type="InterPro" id="IPR002110">
    <property type="entry name" value="Ankyrin_rpt"/>
</dbReference>
<dbReference type="RefSeq" id="XP_058327176.1">
    <property type="nucleotide sequence ID" value="XM_058478846.1"/>
</dbReference>
<name>A0A9W9NIC0_9EURO</name>
<proteinExistence type="predicted"/>
<dbReference type="PROSITE" id="PS50088">
    <property type="entry name" value="ANK_REPEAT"/>
    <property type="match status" value="1"/>
</dbReference>
<dbReference type="Pfam" id="PF22939">
    <property type="entry name" value="WHD_GPIID"/>
    <property type="match status" value="1"/>
</dbReference>
<evidence type="ECO:0000256" key="1">
    <source>
        <dbReference type="ARBA" id="ARBA00022737"/>
    </source>
</evidence>
<dbReference type="Pfam" id="PF24883">
    <property type="entry name" value="NPHP3_N"/>
    <property type="match status" value="1"/>
</dbReference>
<accession>A0A9W9NIC0</accession>
<protein>
    <recommendedName>
        <fullName evidence="3">AAA+ ATPase domain-containing protein</fullName>
    </recommendedName>
</protein>
<dbReference type="InterPro" id="IPR036770">
    <property type="entry name" value="Ankyrin_rpt-contain_sf"/>
</dbReference>
<dbReference type="GeneID" id="83206149"/>
<dbReference type="EMBL" id="JAPQKS010000007">
    <property type="protein sequence ID" value="KAJ5220346.1"/>
    <property type="molecule type" value="Genomic_DNA"/>
</dbReference>
<evidence type="ECO:0000313" key="5">
    <source>
        <dbReference type="Proteomes" id="UP001150941"/>
    </source>
</evidence>
<dbReference type="SMART" id="SM00382">
    <property type="entry name" value="AAA"/>
    <property type="match status" value="1"/>
</dbReference>
<evidence type="ECO:0000259" key="3">
    <source>
        <dbReference type="SMART" id="SM00382"/>
    </source>
</evidence>
<keyword evidence="2" id="KW-0040">ANK repeat</keyword>
<dbReference type="Gene3D" id="1.25.40.20">
    <property type="entry name" value="Ankyrin repeat-containing domain"/>
    <property type="match status" value="1"/>
</dbReference>
<keyword evidence="5" id="KW-1185">Reference proteome</keyword>
<dbReference type="OrthoDB" id="1577640at2759"/>
<dbReference type="SUPFAM" id="SSF52540">
    <property type="entry name" value="P-loop containing nucleoside triphosphate hydrolases"/>
    <property type="match status" value="1"/>
</dbReference>